<evidence type="ECO:0000256" key="1">
    <source>
        <dbReference type="SAM" id="Phobius"/>
    </source>
</evidence>
<evidence type="ECO:0000313" key="2">
    <source>
        <dbReference type="EMBL" id="KAJ6445398.1"/>
    </source>
</evidence>
<dbReference type="AlphaFoldDB" id="A0AB34G2Y5"/>
<name>A0AB34G2Y5_9HYPO</name>
<feature type="transmembrane region" description="Helical" evidence="1">
    <location>
        <begin position="166"/>
        <end position="189"/>
    </location>
</feature>
<keyword evidence="1" id="KW-0812">Transmembrane</keyword>
<comment type="caution">
    <text evidence="2">The sequence shown here is derived from an EMBL/GenBank/DDBJ whole genome shotgun (WGS) entry which is preliminary data.</text>
</comment>
<dbReference type="EMBL" id="JAQHRD010000001">
    <property type="protein sequence ID" value="KAJ6445398.1"/>
    <property type="molecule type" value="Genomic_DNA"/>
</dbReference>
<feature type="transmembrane region" description="Helical" evidence="1">
    <location>
        <begin position="136"/>
        <end position="154"/>
    </location>
</feature>
<keyword evidence="1" id="KW-1133">Transmembrane helix</keyword>
<sequence>MRALEALTAKRPLAVGEVEQHERLPGAAATTTAAVAAARHGVGEDIVAAAVDGQHRVQAVDEDIALALARRQGLAPVREDAVRAALLRGDVPLAVVVVDSHPRPLGLGEAAVALGRPLHGQAAVVAGLEAHLREHVAHVHVCVVCVVCIVCVGARARAHTRSLAPLLLLLLLLLGTPPLQLGVVVAAGLDVNVLVDAPRGRRVGHANLLALQQVQRAAQGGQVRGKHLGGAGTVARVVARVARQAAARVVVVHVDGVPAVAARHGALPEVGDAAQRVEPELALAVLVPGGAKVHVDNVAGEDHVELVARGSHVRRDARLVLCEAELADGHDAAAAVAVVLVEDAPPHLLQVLVHARPAGEPLGARLVLGGRVGDGGVGQVRVLGHEVHRVDAEAVGAAVEPELHVGVGGGAHALVGPVEVGLRGEEEAEVVLLGALVPGPGAAAKDARPVVGGQALAAGAPAGVAPKVPAAFGPVAGGARLAEPGVLVARVVDDEVEEDAQAAGVAGGDEGLGVGERAVGRVDGAVVGHVVAHVALGAGEDGRQPDGRGAEVADVVEPRRDARDVAEPVAVGVAEAGRVDLVDDGVLPPGVVVVVPAAAAAPHGRRGHGDGCEVLARVVLLRLIMIMMRMDDVD</sequence>
<keyword evidence="1" id="KW-0472">Membrane</keyword>
<dbReference type="Proteomes" id="UP001163105">
    <property type="component" value="Unassembled WGS sequence"/>
</dbReference>
<organism evidence="2 3">
    <name type="scientific">Purpureocillium lavendulum</name>
    <dbReference type="NCBI Taxonomy" id="1247861"/>
    <lineage>
        <taxon>Eukaryota</taxon>
        <taxon>Fungi</taxon>
        <taxon>Dikarya</taxon>
        <taxon>Ascomycota</taxon>
        <taxon>Pezizomycotina</taxon>
        <taxon>Sordariomycetes</taxon>
        <taxon>Hypocreomycetidae</taxon>
        <taxon>Hypocreales</taxon>
        <taxon>Ophiocordycipitaceae</taxon>
        <taxon>Purpureocillium</taxon>
    </lineage>
</organism>
<keyword evidence="3" id="KW-1185">Reference proteome</keyword>
<protein>
    <submittedName>
        <fullName evidence="2">Uncharacterized protein</fullName>
    </submittedName>
</protein>
<evidence type="ECO:0000313" key="3">
    <source>
        <dbReference type="Proteomes" id="UP001163105"/>
    </source>
</evidence>
<reference evidence="2" key="1">
    <citation type="submission" date="2023-01" db="EMBL/GenBank/DDBJ databases">
        <title>The growth and conidiation of Purpureocillium lavendulum are regulated by nitrogen source and histone H3K14 acetylation.</title>
        <authorList>
            <person name="Tang P."/>
            <person name="Han J."/>
            <person name="Zhang C."/>
            <person name="Tang P."/>
            <person name="Qi F."/>
            <person name="Zhang K."/>
            <person name="Liang L."/>
        </authorList>
    </citation>
    <scope>NUCLEOTIDE SEQUENCE</scope>
    <source>
        <strain evidence="2">YMF1.00683</strain>
    </source>
</reference>
<accession>A0AB34G2Y5</accession>
<proteinExistence type="predicted"/>
<gene>
    <name evidence="2" type="ORF">O9K51_00157</name>
</gene>